<sequence>MPKTWETNKIAGEEWMRSFVRRNPILSLRTPEGCSLARAISFNEHDVNKFFENLYNAINRHERFCDRTRKRDYDCSKIRKAAKVNKVTSGERRVLVTTCVIINAAGNHLPPAMIFPRVHFKDHGTLGLTDHIQHLIKQFSIE</sequence>
<evidence type="ECO:0000313" key="2">
    <source>
        <dbReference type="Proteomes" id="UP001056778"/>
    </source>
</evidence>
<name>A0ACB9THY3_HOLOL</name>
<reference evidence="1" key="1">
    <citation type="submission" date="2022-04" db="EMBL/GenBank/DDBJ databases">
        <title>Chromosome-scale genome assembly of Holotrichia oblita Faldermann.</title>
        <authorList>
            <person name="Rongchong L."/>
        </authorList>
    </citation>
    <scope>NUCLEOTIDE SEQUENCE</scope>
    <source>
        <strain evidence="1">81SQS9</strain>
    </source>
</reference>
<gene>
    <name evidence="1" type="ORF">MML48_3g00013779</name>
</gene>
<evidence type="ECO:0000313" key="1">
    <source>
        <dbReference type="EMBL" id="KAI4466406.1"/>
    </source>
</evidence>
<dbReference type="Proteomes" id="UP001056778">
    <property type="component" value="Chromosome 3"/>
</dbReference>
<organism evidence="1 2">
    <name type="scientific">Holotrichia oblita</name>
    <name type="common">Chafer beetle</name>
    <dbReference type="NCBI Taxonomy" id="644536"/>
    <lineage>
        <taxon>Eukaryota</taxon>
        <taxon>Metazoa</taxon>
        <taxon>Ecdysozoa</taxon>
        <taxon>Arthropoda</taxon>
        <taxon>Hexapoda</taxon>
        <taxon>Insecta</taxon>
        <taxon>Pterygota</taxon>
        <taxon>Neoptera</taxon>
        <taxon>Endopterygota</taxon>
        <taxon>Coleoptera</taxon>
        <taxon>Polyphaga</taxon>
        <taxon>Scarabaeiformia</taxon>
        <taxon>Scarabaeidae</taxon>
        <taxon>Melolonthinae</taxon>
        <taxon>Holotrichia</taxon>
    </lineage>
</organism>
<comment type="caution">
    <text evidence="1">The sequence shown here is derived from an EMBL/GenBank/DDBJ whole genome shotgun (WGS) entry which is preliminary data.</text>
</comment>
<protein>
    <submittedName>
        <fullName evidence="1">Uncharacterized protein</fullName>
    </submittedName>
</protein>
<keyword evidence="2" id="KW-1185">Reference proteome</keyword>
<dbReference type="EMBL" id="CM043017">
    <property type="protein sequence ID" value="KAI4466406.1"/>
    <property type="molecule type" value="Genomic_DNA"/>
</dbReference>
<accession>A0ACB9THY3</accession>
<proteinExistence type="predicted"/>